<name>A0A2P2JVF8_RHIMU</name>
<reference evidence="1" key="1">
    <citation type="submission" date="2018-02" db="EMBL/GenBank/DDBJ databases">
        <title>Rhizophora mucronata_Transcriptome.</title>
        <authorList>
            <person name="Meera S.P."/>
            <person name="Sreeshan A."/>
            <person name="Augustine A."/>
        </authorList>
    </citation>
    <scope>NUCLEOTIDE SEQUENCE</scope>
    <source>
        <tissue evidence="1">Leaf</tissue>
    </source>
</reference>
<dbReference type="EMBL" id="GGEC01016971">
    <property type="protein sequence ID" value="MBW97454.1"/>
    <property type="molecule type" value="Transcribed_RNA"/>
</dbReference>
<dbReference type="AlphaFoldDB" id="A0A2P2JVF8"/>
<protein>
    <submittedName>
        <fullName evidence="1">Uncharacterized protein</fullName>
    </submittedName>
</protein>
<evidence type="ECO:0000313" key="1">
    <source>
        <dbReference type="EMBL" id="MBW97454.1"/>
    </source>
</evidence>
<accession>A0A2P2JVF8</accession>
<organism evidence="1">
    <name type="scientific">Rhizophora mucronata</name>
    <name type="common">Asiatic mangrove</name>
    <dbReference type="NCBI Taxonomy" id="61149"/>
    <lineage>
        <taxon>Eukaryota</taxon>
        <taxon>Viridiplantae</taxon>
        <taxon>Streptophyta</taxon>
        <taxon>Embryophyta</taxon>
        <taxon>Tracheophyta</taxon>
        <taxon>Spermatophyta</taxon>
        <taxon>Magnoliopsida</taxon>
        <taxon>eudicotyledons</taxon>
        <taxon>Gunneridae</taxon>
        <taxon>Pentapetalae</taxon>
        <taxon>rosids</taxon>
        <taxon>fabids</taxon>
        <taxon>Malpighiales</taxon>
        <taxon>Rhizophoraceae</taxon>
        <taxon>Rhizophora</taxon>
    </lineage>
</organism>
<proteinExistence type="predicted"/>
<sequence length="23" mass="2385">MGLSEAAPPSLIHGCSNQEINIC</sequence>